<keyword evidence="7" id="KW-0333">Golgi apparatus</keyword>
<gene>
    <name evidence="10" type="ORF">CYMTET_50933</name>
</gene>
<dbReference type="GO" id="GO:0006895">
    <property type="term" value="P:Golgi to endosome transport"/>
    <property type="evidence" value="ECO:0007669"/>
    <property type="project" value="TreeGrafter"/>
</dbReference>
<keyword evidence="4 9" id="KW-0812">Transmembrane</keyword>
<dbReference type="EMBL" id="LGRX02034022">
    <property type="protein sequence ID" value="KAK3239113.1"/>
    <property type="molecule type" value="Genomic_DNA"/>
</dbReference>
<name>A0AAE0BM14_9CHLO</name>
<feature type="transmembrane region" description="Helical" evidence="9">
    <location>
        <begin position="23"/>
        <end position="50"/>
    </location>
</feature>
<dbReference type="GO" id="GO:0034067">
    <property type="term" value="P:protein localization to Golgi apparatus"/>
    <property type="evidence" value="ECO:0007669"/>
    <property type="project" value="TreeGrafter"/>
</dbReference>
<dbReference type="PANTHER" id="PTHR12952:SF0">
    <property type="entry name" value="PROTEIN SYS1 HOMOLOG"/>
    <property type="match status" value="1"/>
</dbReference>
<reference evidence="10 11" key="1">
    <citation type="journal article" date="2015" name="Genome Biol. Evol.">
        <title>Comparative Genomics of a Bacterivorous Green Alga Reveals Evolutionary Causalities and Consequences of Phago-Mixotrophic Mode of Nutrition.</title>
        <authorList>
            <person name="Burns J.A."/>
            <person name="Paasch A."/>
            <person name="Narechania A."/>
            <person name="Kim E."/>
        </authorList>
    </citation>
    <scope>NUCLEOTIDE SEQUENCE [LARGE SCALE GENOMIC DNA]</scope>
    <source>
        <strain evidence="10 11">PLY_AMNH</strain>
    </source>
</reference>
<evidence type="ECO:0000313" key="11">
    <source>
        <dbReference type="Proteomes" id="UP001190700"/>
    </source>
</evidence>
<dbReference type="GO" id="GO:0005829">
    <property type="term" value="C:cytosol"/>
    <property type="evidence" value="ECO:0007669"/>
    <property type="project" value="GOC"/>
</dbReference>
<keyword evidence="11" id="KW-1185">Reference proteome</keyword>
<dbReference type="GO" id="GO:0000139">
    <property type="term" value="C:Golgi membrane"/>
    <property type="evidence" value="ECO:0007669"/>
    <property type="project" value="UniProtKB-SubCell"/>
</dbReference>
<feature type="transmembrane region" description="Helical" evidence="9">
    <location>
        <begin position="62"/>
        <end position="84"/>
    </location>
</feature>
<comment type="similarity">
    <text evidence="2">Belongs to the SYS1 family.</text>
</comment>
<dbReference type="Proteomes" id="UP001190700">
    <property type="component" value="Unassembled WGS sequence"/>
</dbReference>
<evidence type="ECO:0000256" key="4">
    <source>
        <dbReference type="ARBA" id="ARBA00022692"/>
    </source>
</evidence>
<organism evidence="10 11">
    <name type="scientific">Cymbomonas tetramitiformis</name>
    <dbReference type="NCBI Taxonomy" id="36881"/>
    <lineage>
        <taxon>Eukaryota</taxon>
        <taxon>Viridiplantae</taxon>
        <taxon>Chlorophyta</taxon>
        <taxon>Pyramimonadophyceae</taxon>
        <taxon>Pyramimonadales</taxon>
        <taxon>Pyramimonadaceae</taxon>
        <taxon>Cymbomonas</taxon>
    </lineage>
</organism>
<evidence type="ECO:0000256" key="2">
    <source>
        <dbReference type="ARBA" id="ARBA00008160"/>
    </source>
</evidence>
<evidence type="ECO:0000256" key="3">
    <source>
        <dbReference type="ARBA" id="ARBA00022448"/>
    </source>
</evidence>
<dbReference type="GO" id="GO:0005802">
    <property type="term" value="C:trans-Golgi network"/>
    <property type="evidence" value="ECO:0007669"/>
    <property type="project" value="TreeGrafter"/>
</dbReference>
<accession>A0AAE0BM14</accession>
<dbReference type="InterPro" id="IPR019185">
    <property type="entry name" value="Integral_membrane_SYS1-rel"/>
</dbReference>
<evidence type="ECO:0000256" key="5">
    <source>
        <dbReference type="ARBA" id="ARBA00022927"/>
    </source>
</evidence>
<evidence type="ECO:0000256" key="6">
    <source>
        <dbReference type="ARBA" id="ARBA00022989"/>
    </source>
</evidence>
<keyword evidence="3" id="KW-0813">Transport</keyword>
<dbReference type="PANTHER" id="PTHR12952">
    <property type="entry name" value="SYS1"/>
    <property type="match status" value="1"/>
</dbReference>
<keyword evidence="8 9" id="KW-0472">Membrane</keyword>
<evidence type="ECO:0000256" key="7">
    <source>
        <dbReference type="ARBA" id="ARBA00023034"/>
    </source>
</evidence>
<dbReference type="AlphaFoldDB" id="A0AAE0BM14"/>
<keyword evidence="6 9" id="KW-1133">Transmembrane helix</keyword>
<evidence type="ECO:0000256" key="9">
    <source>
        <dbReference type="SAM" id="Phobius"/>
    </source>
</evidence>
<keyword evidence="5" id="KW-0653">Protein transport</keyword>
<comment type="caution">
    <text evidence="10">The sequence shown here is derived from an EMBL/GenBank/DDBJ whole genome shotgun (WGS) entry which is preliminary data.</text>
</comment>
<comment type="subcellular location">
    <subcellularLocation>
        <location evidence="1">Golgi apparatus membrane</location>
        <topology evidence="1">Multi-pass membrane protein</topology>
    </subcellularLocation>
</comment>
<dbReference type="GO" id="GO:0043001">
    <property type="term" value="P:Golgi to plasma membrane protein transport"/>
    <property type="evidence" value="ECO:0007669"/>
    <property type="project" value="TreeGrafter"/>
</dbReference>
<feature type="transmembrane region" description="Helical" evidence="9">
    <location>
        <begin position="91"/>
        <end position="111"/>
    </location>
</feature>
<protein>
    <recommendedName>
        <fullName evidence="12">Protein SYS1 homolog</fullName>
    </recommendedName>
</protein>
<evidence type="ECO:0008006" key="12">
    <source>
        <dbReference type="Google" id="ProtNLM"/>
    </source>
</evidence>
<evidence type="ECO:0000256" key="1">
    <source>
        <dbReference type="ARBA" id="ARBA00004653"/>
    </source>
</evidence>
<evidence type="ECO:0000313" key="10">
    <source>
        <dbReference type="EMBL" id="KAK3239113.1"/>
    </source>
</evidence>
<evidence type="ECO:0000256" key="8">
    <source>
        <dbReference type="ARBA" id="ARBA00023136"/>
    </source>
</evidence>
<proteinExistence type="inferred from homology"/>
<dbReference type="Pfam" id="PF09801">
    <property type="entry name" value="SYS1"/>
    <property type="match status" value="1"/>
</dbReference>
<sequence>MWYGSTIWDPALICAQIVTMQTLYYLTLGMLFWLLLGSYVPSAISLYYFFDSAAVSVKGFTGWMVITAYLANAAATAGFLCIVVERAKKCLDFSATLTMVHLFLCLVYSGFPSNVEWYVLNFLSLVIMAVLGEWLCMRRELREIPLSGLTARRTAR</sequence>
<feature type="transmembrane region" description="Helical" evidence="9">
    <location>
        <begin position="117"/>
        <end position="136"/>
    </location>
</feature>